<evidence type="ECO:0000313" key="2">
    <source>
        <dbReference type="Proteomes" id="UP000093501"/>
    </source>
</evidence>
<protein>
    <submittedName>
        <fullName evidence="1">Uncharacterized protein</fullName>
    </submittedName>
</protein>
<evidence type="ECO:0000313" key="1">
    <source>
        <dbReference type="EMBL" id="OCL36399.1"/>
    </source>
</evidence>
<gene>
    <name evidence="1" type="ORF">BCR15_00565</name>
</gene>
<dbReference type="RefSeq" id="WP_068750607.1">
    <property type="nucleotide sequence ID" value="NZ_LR214441.1"/>
</dbReference>
<dbReference type="EMBL" id="MBQD01000011">
    <property type="protein sequence ID" value="OCL36399.1"/>
    <property type="molecule type" value="Genomic_DNA"/>
</dbReference>
<proteinExistence type="predicted"/>
<name>A0A1C0APU4_9ACTN</name>
<organism evidence="1 2">
    <name type="scientific">Tessaracoccus lapidicaptus</name>
    <dbReference type="NCBI Taxonomy" id="1427523"/>
    <lineage>
        <taxon>Bacteria</taxon>
        <taxon>Bacillati</taxon>
        <taxon>Actinomycetota</taxon>
        <taxon>Actinomycetes</taxon>
        <taxon>Propionibacteriales</taxon>
        <taxon>Propionibacteriaceae</taxon>
        <taxon>Tessaracoccus</taxon>
    </lineage>
</organism>
<sequence>MLSPQLHAVGFDAESLDQLVKAAFDAGVRGVDSAPGFDLVGSYSDPSGARLSFVKRTGQGVSTTGALAAETRYRAQVVRFTDLLARVALYGPESPGPLLAQFVALVDDPVAYPQHDLAPGGQYSVVEDLRVGALAIEVTVYDDAAAFEASPEAAPGGDLRIAADALISPSLLALQAAAIPPQEASPAVLMGVEVTAVERRRNELTGAEFQYVTGRGAVDITCAVPAETPLEVGNVVHGTWYATCSSGIWD</sequence>
<keyword evidence="2" id="KW-1185">Reference proteome</keyword>
<dbReference type="Proteomes" id="UP000093501">
    <property type="component" value="Unassembled WGS sequence"/>
</dbReference>
<reference evidence="2" key="1">
    <citation type="submission" date="2016-07" db="EMBL/GenBank/DDBJ databases">
        <authorList>
            <person name="Florea S."/>
            <person name="Webb J.S."/>
            <person name="Jaromczyk J."/>
            <person name="Schardl C.L."/>
        </authorList>
    </citation>
    <scope>NUCLEOTIDE SEQUENCE [LARGE SCALE GENOMIC DNA]</scope>
    <source>
        <strain evidence="2">IPBSL-7</strain>
    </source>
</reference>
<accession>A0A1C0APU4</accession>
<dbReference type="AlphaFoldDB" id="A0A1C0APU4"/>
<comment type="caution">
    <text evidence="1">The sequence shown here is derived from an EMBL/GenBank/DDBJ whole genome shotgun (WGS) entry which is preliminary data.</text>
</comment>